<dbReference type="STRING" id="1529.SAMN04487885_1326"/>
<gene>
    <name evidence="4" type="ORF">DBY38_12375</name>
    <name evidence="5" type="ORF">SAMN04487885_1326</name>
</gene>
<feature type="domain" description="HD" evidence="3">
    <location>
        <begin position="163"/>
        <end position="283"/>
    </location>
</feature>
<dbReference type="EMBL" id="FOOE01000032">
    <property type="protein sequence ID" value="SFG18727.1"/>
    <property type="molecule type" value="Genomic_DNA"/>
</dbReference>
<dbReference type="AlphaFoldDB" id="A0A1I2PXI8"/>
<dbReference type="eggNOG" id="COG3481">
    <property type="taxonomic scope" value="Bacteria"/>
</dbReference>
<protein>
    <submittedName>
        <fullName evidence="5">3'-5' exoribonuclease</fullName>
    </submittedName>
    <submittedName>
        <fullName evidence="4">HD domain-containing protein</fullName>
    </submittedName>
</protein>
<reference evidence="5 6" key="1">
    <citation type="submission" date="2016-10" db="EMBL/GenBank/DDBJ databases">
        <authorList>
            <person name="de Groot N.N."/>
        </authorList>
    </citation>
    <scope>NUCLEOTIDE SEQUENCE [LARGE SCALE GENOMIC DNA]</scope>
    <source>
        <strain evidence="5 6">NLAE-zl-G419</strain>
    </source>
</reference>
<dbReference type="Pfam" id="PF01966">
    <property type="entry name" value="HD"/>
    <property type="match status" value="1"/>
</dbReference>
<dbReference type="Pfam" id="PF01336">
    <property type="entry name" value="tRNA_anti-codon"/>
    <property type="match status" value="1"/>
</dbReference>
<dbReference type="GO" id="GO:0031125">
    <property type="term" value="P:rRNA 3'-end processing"/>
    <property type="evidence" value="ECO:0007669"/>
    <property type="project" value="TreeGrafter"/>
</dbReference>
<dbReference type="Proteomes" id="UP000246114">
    <property type="component" value="Unassembled WGS sequence"/>
</dbReference>
<proteinExistence type="predicted"/>
<feature type="domain" description="OB" evidence="2">
    <location>
        <begin position="31"/>
        <end position="91"/>
    </location>
</feature>
<keyword evidence="1" id="KW-0378">Hydrolase</keyword>
<evidence type="ECO:0000313" key="5">
    <source>
        <dbReference type="EMBL" id="SFG18727.1"/>
    </source>
</evidence>
<evidence type="ECO:0000313" key="6">
    <source>
        <dbReference type="Proteomes" id="UP000182135"/>
    </source>
</evidence>
<dbReference type="Proteomes" id="UP000182135">
    <property type="component" value="Unassembled WGS sequence"/>
</dbReference>
<dbReference type="Gene3D" id="1.10.3210.10">
    <property type="entry name" value="Hypothetical protein af1432"/>
    <property type="match status" value="1"/>
</dbReference>
<sequence length="318" mass="36698">MDCLRIKDFNQGMRIDGIYLIKSLDFKTTNSNNKKYIDLYLCDKTGEINAKFWDAKDEDKDRLKESFLAKVSGVVLAWQGSLQLKIDSISNLEDMEGIDLEEYVQCAPYRSEDMVDAIYEYINSMKNKELKDITSYFIEENKEKLMYYPAAKKNHHALRGGLLYHTLTMLKSGEALSSIYTFLNKELLYAGIILHDMCKMDEMDSNTLGFVKEYSVQGQLLGHISLGVGKIEYVGESLGISKEITMLLKHMVLSHHYEPEYGSPIKPMIPEAEMLHYLDIMDARMYDMEKALKSTSVGDFSERIWSLENRKVYKPNLE</sequence>
<accession>A0A1I2PXI8</accession>
<evidence type="ECO:0000313" key="7">
    <source>
        <dbReference type="Proteomes" id="UP000246114"/>
    </source>
</evidence>
<dbReference type="PANTHER" id="PTHR37294">
    <property type="entry name" value="3'-5' EXORIBONUCLEASE YHAM"/>
    <property type="match status" value="1"/>
</dbReference>
<keyword evidence="6" id="KW-1185">Reference proteome</keyword>
<organism evidence="5 6">
    <name type="scientific">Clostridium cadaveris</name>
    <dbReference type="NCBI Taxonomy" id="1529"/>
    <lineage>
        <taxon>Bacteria</taxon>
        <taxon>Bacillati</taxon>
        <taxon>Bacillota</taxon>
        <taxon>Clostridia</taxon>
        <taxon>Eubacteriales</taxon>
        <taxon>Clostridiaceae</taxon>
        <taxon>Clostridium</taxon>
    </lineage>
</organism>
<evidence type="ECO:0000259" key="2">
    <source>
        <dbReference type="Pfam" id="PF01336"/>
    </source>
</evidence>
<evidence type="ECO:0000313" key="4">
    <source>
        <dbReference type="EMBL" id="PWL52107.1"/>
    </source>
</evidence>
<dbReference type="Gene3D" id="2.40.50.140">
    <property type="entry name" value="Nucleic acid-binding proteins"/>
    <property type="match status" value="1"/>
</dbReference>
<dbReference type="SUPFAM" id="SSF50249">
    <property type="entry name" value="Nucleic acid-binding proteins"/>
    <property type="match status" value="1"/>
</dbReference>
<dbReference type="InterPro" id="IPR012340">
    <property type="entry name" value="NA-bd_OB-fold"/>
</dbReference>
<reference evidence="4 7" key="2">
    <citation type="submission" date="2018-03" db="EMBL/GenBank/DDBJ databases">
        <title>The uncultured portion of the human microbiome is neutrally assembled.</title>
        <authorList>
            <person name="Jeraldo P."/>
            <person name="Boardman L."/>
            <person name="White B.A."/>
            <person name="Nelson H."/>
            <person name="Goldenfeld N."/>
            <person name="Chia N."/>
        </authorList>
    </citation>
    <scope>NUCLEOTIDE SEQUENCE [LARGE SCALE GENOMIC DNA]</scope>
    <source>
        <strain evidence="4">CIM:MAG 903</strain>
    </source>
</reference>
<dbReference type="InterPro" id="IPR050798">
    <property type="entry name" value="YhaM_exoribonuc/phosphodiest"/>
</dbReference>
<evidence type="ECO:0000256" key="1">
    <source>
        <dbReference type="ARBA" id="ARBA00022801"/>
    </source>
</evidence>
<dbReference type="InterPro" id="IPR006674">
    <property type="entry name" value="HD_domain"/>
</dbReference>
<dbReference type="GO" id="GO:0016787">
    <property type="term" value="F:hydrolase activity"/>
    <property type="evidence" value="ECO:0007669"/>
    <property type="project" value="UniProtKB-KW"/>
</dbReference>
<name>A0A1I2PXI8_9CLOT</name>
<dbReference type="InterPro" id="IPR004365">
    <property type="entry name" value="NA-bd_OB_tRNA"/>
</dbReference>
<evidence type="ECO:0000259" key="3">
    <source>
        <dbReference type="Pfam" id="PF01966"/>
    </source>
</evidence>
<dbReference type="EMBL" id="QAMZ01000052">
    <property type="protein sequence ID" value="PWL52107.1"/>
    <property type="molecule type" value="Genomic_DNA"/>
</dbReference>
<dbReference type="SUPFAM" id="SSF109604">
    <property type="entry name" value="HD-domain/PDEase-like"/>
    <property type="match status" value="1"/>
</dbReference>
<dbReference type="PANTHER" id="PTHR37294:SF1">
    <property type="entry name" value="3'-5' EXORIBONUCLEASE YHAM"/>
    <property type="match status" value="1"/>
</dbReference>
<dbReference type="OrthoDB" id="9778453at2"/>
<dbReference type="GO" id="GO:0003676">
    <property type="term" value="F:nucleic acid binding"/>
    <property type="evidence" value="ECO:0007669"/>
    <property type="project" value="InterPro"/>
</dbReference>
<dbReference type="CDD" id="cd04492">
    <property type="entry name" value="YhaM_OBF_like"/>
    <property type="match status" value="1"/>
</dbReference>